<keyword evidence="6 10" id="KW-0067">ATP-binding</keyword>
<dbReference type="EC" id="6.1.1.2" evidence="3"/>
<evidence type="ECO:0000256" key="1">
    <source>
        <dbReference type="ARBA" id="ARBA00004173"/>
    </source>
</evidence>
<dbReference type="PROSITE" id="PS00178">
    <property type="entry name" value="AA_TRNA_LIGASE_I"/>
    <property type="match status" value="1"/>
</dbReference>
<keyword evidence="7 10" id="KW-0648">Protein biosynthesis</keyword>
<dbReference type="Gene3D" id="3.40.50.620">
    <property type="entry name" value="HUPs"/>
    <property type="match status" value="1"/>
</dbReference>
<sequence>MSLSLRNSFVRSLSPRKIQFRPLSNKASGTYEEWNEGPEVEWETEPDWLEESDSDAIFPDARNRRRRVRRVFSGIQPTGVPHLGNYLGALRQWKRLHDQSQDPKLAGNHTVRQYYSIVDLHALTADTPPAVRLRQRKESYAALLAIGLSNTDKTSVFFQSDVSCHSELMWILSTIASTGYLSRMTQWKSKLNLPDNVNLDSDEATAKLKLGLFSYPVLQAADILLYKADLVPVGHDQLQHIEFARTLARSFNSHIKESWGSTIFKIPAPVLSPAQRLMSLKKPTQKMSKSDPDPKSQILITDSAEEIYAKIKGAVTDSTPGISYDPVERPGVSNLIDILKYTTNSSEPSEFIARDMSSLSMRAMKEKVAWEVIQALQGIREKFLDLMQPNNDQLFREVTKGAIKARRRATATLTDVQCSLGLLALHLSDPRRGFEVGGMDDDSDTALDVGCDELVEPQRRRTKSPG</sequence>
<keyword evidence="4 10" id="KW-0436">Ligase</keyword>
<dbReference type="CDD" id="cd00806">
    <property type="entry name" value="TrpRS_core"/>
    <property type="match status" value="1"/>
</dbReference>
<feature type="compositionally biased region" description="Acidic residues" evidence="11">
    <location>
        <begin position="445"/>
        <end position="455"/>
    </location>
</feature>
<evidence type="ECO:0000256" key="11">
    <source>
        <dbReference type="SAM" id="MobiDB-lite"/>
    </source>
</evidence>
<dbReference type="GO" id="GO:0005759">
    <property type="term" value="C:mitochondrial matrix"/>
    <property type="evidence" value="ECO:0007669"/>
    <property type="project" value="TreeGrafter"/>
</dbReference>
<dbReference type="GO" id="GO:0004830">
    <property type="term" value="F:tryptophan-tRNA ligase activity"/>
    <property type="evidence" value="ECO:0007669"/>
    <property type="project" value="UniProtKB-EC"/>
</dbReference>
<organism evidence="12 13">
    <name type="scientific">Rhinocladiella mackenziei CBS 650.93</name>
    <dbReference type="NCBI Taxonomy" id="1442369"/>
    <lineage>
        <taxon>Eukaryota</taxon>
        <taxon>Fungi</taxon>
        <taxon>Dikarya</taxon>
        <taxon>Ascomycota</taxon>
        <taxon>Pezizomycotina</taxon>
        <taxon>Eurotiomycetes</taxon>
        <taxon>Chaetothyriomycetidae</taxon>
        <taxon>Chaetothyriales</taxon>
        <taxon>Herpotrichiellaceae</taxon>
        <taxon>Rhinocladiella</taxon>
    </lineage>
</organism>
<dbReference type="InterPro" id="IPR002305">
    <property type="entry name" value="aa-tRNA-synth_Ic"/>
</dbReference>
<dbReference type="InterPro" id="IPR002306">
    <property type="entry name" value="Trp-tRNA-ligase"/>
</dbReference>
<evidence type="ECO:0000256" key="4">
    <source>
        <dbReference type="ARBA" id="ARBA00022598"/>
    </source>
</evidence>
<dbReference type="AlphaFoldDB" id="A0A0D2G5Z0"/>
<reference evidence="12 13" key="1">
    <citation type="submission" date="2015-01" db="EMBL/GenBank/DDBJ databases">
        <title>The Genome Sequence of Rhinocladiella mackenzie CBS 650.93.</title>
        <authorList>
            <consortium name="The Broad Institute Genomics Platform"/>
            <person name="Cuomo C."/>
            <person name="de Hoog S."/>
            <person name="Gorbushina A."/>
            <person name="Stielow B."/>
            <person name="Teixiera M."/>
            <person name="Abouelleil A."/>
            <person name="Chapman S.B."/>
            <person name="Priest M."/>
            <person name="Young S.K."/>
            <person name="Wortman J."/>
            <person name="Nusbaum C."/>
            <person name="Birren B."/>
        </authorList>
    </citation>
    <scope>NUCLEOTIDE SEQUENCE [LARGE SCALE GENOMIC DNA]</scope>
    <source>
        <strain evidence="12 13">CBS 650.93</strain>
    </source>
</reference>
<evidence type="ECO:0000313" key="13">
    <source>
        <dbReference type="Proteomes" id="UP000053617"/>
    </source>
</evidence>
<dbReference type="InterPro" id="IPR001412">
    <property type="entry name" value="aa-tRNA-synth_I_CS"/>
</dbReference>
<dbReference type="InterPro" id="IPR014729">
    <property type="entry name" value="Rossmann-like_a/b/a_fold"/>
</dbReference>
<evidence type="ECO:0000313" key="12">
    <source>
        <dbReference type="EMBL" id="KIX10357.1"/>
    </source>
</evidence>
<keyword evidence="13" id="KW-1185">Reference proteome</keyword>
<dbReference type="HOGENOM" id="CLU_029244_1_3_1"/>
<keyword evidence="5 10" id="KW-0547">Nucleotide-binding</keyword>
<keyword evidence="8 10" id="KW-0030">Aminoacyl-tRNA synthetase</keyword>
<dbReference type="Proteomes" id="UP000053617">
    <property type="component" value="Unassembled WGS sequence"/>
</dbReference>
<dbReference type="GO" id="GO:0005524">
    <property type="term" value="F:ATP binding"/>
    <property type="evidence" value="ECO:0007669"/>
    <property type="project" value="UniProtKB-KW"/>
</dbReference>
<dbReference type="Gene3D" id="1.10.240.10">
    <property type="entry name" value="Tyrosyl-Transfer RNA Synthetase"/>
    <property type="match status" value="1"/>
</dbReference>
<name>A0A0D2G5Z0_9EURO</name>
<proteinExistence type="inferred from homology"/>
<comment type="subcellular location">
    <subcellularLocation>
        <location evidence="1">Mitochondrion</location>
    </subcellularLocation>
</comment>
<dbReference type="Pfam" id="PF00579">
    <property type="entry name" value="tRNA-synt_1b"/>
    <property type="match status" value="1"/>
</dbReference>
<dbReference type="RefSeq" id="XP_013277493.1">
    <property type="nucleotide sequence ID" value="XM_013422039.1"/>
</dbReference>
<evidence type="ECO:0000256" key="2">
    <source>
        <dbReference type="ARBA" id="ARBA00005594"/>
    </source>
</evidence>
<evidence type="ECO:0000256" key="7">
    <source>
        <dbReference type="ARBA" id="ARBA00022917"/>
    </source>
</evidence>
<dbReference type="VEuPathDB" id="FungiDB:Z518_01439"/>
<dbReference type="STRING" id="1442369.A0A0D2G5Z0"/>
<dbReference type="GeneID" id="25289510"/>
<dbReference type="OrthoDB" id="15808at2759"/>
<gene>
    <name evidence="12" type="ORF">Z518_01439</name>
</gene>
<evidence type="ECO:0000256" key="10">
    <source>
        <dbReference type="RuleBase" id="RU363036"/>
    </source>
</evidence>
<dbReference type="NCBIfam" id="TIGR00233">
    <property type="entry name" value="trpS"/>
    <property type="match status" value="1"/>
</dbReference>
<evidence type="ECO:0000256" key="6">
    <source>
        <dbReference type="ARBA" id="ARBA00022840"/>
    </source>
</evidence>
<accession>A0A0D2G5Z0</accession>
<evidence type="ECO:0000256" key="3">
    <source>
        <dbReference type="ARBA" id="ARBA00013161"/>
    </source>
</evidence>
<dbReference type="InterPro" id="IPR050203">
    <property type="entry name" value="Trp-tRNA_synthetase"/>
</dbReference>
<evidence type="ECO:0000256" key="5">
    <source>
        <dbReference type="ARBA" id="ARBA00022741"/>
    </source>
</evidence>
<dbReference type="PRINTS" id="PR01039">
    <property type="entry name" value="TRNASYNTHTRP"/>
</dbReference>
<feature type="region of interest" description="Disordered" evidence="11">
    <location>
        <begin position="445"/>
        <end position="466"/>
    </location>
</feature>
<evidence type="ECO:0000256" key="9">
    <source>
        <dbReference type="ARBA" id="ARBA00030268"/>
    </source>
</evidence>
<dbReference type="PANTHER" id="PTHR43766">
    <property type="entry name" value="TRYPTOPHAN--TRNA LIGASE, MITOCHONDRIAL"/>
    <property type="match status" value="1"/>
</dbReference>
<dbReference type="SUPFAM" id="SSF52374">
    <property type="entry name" value="Nucleotidylyl transferase"/>
    <property type="match status" value="1"/>
</dbReference>
<comment type="similarity">
    <text evidence="2 10">Belongs to the class-I aminoacyl-tRNA synthetase family.</text>
</comment>
<dbReference type="GO" id="GO:0070183">
    <property type="term" value="P:mitochondrial tryptophanyl-tRNA aminoacylation"/>
    <property type="evidence" value="ECO:0007669"/>
    <property type="project" value="EnsemblFungi"/>
</dbReference>
<dbReference type="PANTHER" id="PTHR43766:SF1">
    <property type="entry name" value="TRYPTOPHAN--TRNA LIGASE, MITOCHONDRIAL"/>
    <property type="match status" value="1"/>
</dbReference>
<evidence type="ECO:0000256" key="8">
    <source>
        <dbReference type="ARBA" id="ARBA00023146"/>
    </source>
</evidence>
<dbReference type="FunFam" id="1.10.240.10:FF:000002">
    <property type="entry name" value="Tryptophan--tRNA ligase"/>
    <property type="match status" value="1"/>
</dbReference>
<protein>
    <recommendedName>
        <fullName evidence="3">tryptophan--tRNA ligase</fullName>
        <ecNumber evidence="3">6.1.1.2</ecNumber>
    </recommendedName>
    <alternativeName>
        <fullName evidence="9">Tryptophanyl-tRNA synthetase</fullName>
    </alternativeName>
</protein>
<dbReference type="EMBL" id="KN847475">
    <property type="protein sequence ID" value="KIX10357.1"/>
    <property type="molecule type" value="Genomic_DNA"/>
</dbReference>